<keyword evidence="2" id="KW-1133">Transmembrane helix</keyword>
<dbReference type="KEGG" id="emc:129337108"/>
<dbReference type="Proteomes" id="UP001190640">
    <property type="component" value="Chromosome 10"/>
</dbReference>
<name>A0AA97JYH1_EUBMA</name>
<gene>
    <name evidence="5 6" type="primary">OCIAD2</name>
</gene>
<protein>
    <submittedName>
        <fullName evidence="5 6">OCIA domain-containing protein 2 isoform X1</fullName>
    </submittedName>
</protein>
<feature type="transmembrane region" description="Helical" evidence="2">
    <location>
        <begin position="47"/>
        <end position="67"/>
    </location>
</feature>
<feature type="transmembrane region" description="Helical" evidence="2">
    <location>
        <begin position="79"/>
        <end position="99"/>
    </location>
</feature>
<dbReference type="GO" id="GO:0005743">
    <property type="term" value="C:mitochondrial inner membrane"/>
    <property type="evidence" value="ECO:0007669"/>
    <property type="project" value="TreeGrafter"/>
</dbReference>
<evidence type="ECO:0000256" key="2">
    <source>
        <dbReference type="SAM" id="Phobius"/>
    </source>
</evidence>
<dbReference type="InterPro" id="IPR040187">
    <property type="entry name" value="OCAD1/2"/>
</dbReference>
<evidence type="ECO:0000313" key="4">
    <source>
        <dbReference type="Proteomes" id="UP001190640"/>
    </source>
</evidence>
<accession>A0AA97JYH1</accession>
<evidence type="ECO:0000256" key="1">
    <source>
        <dbReference type="SAM" id="MobiDB-lite"/>
    </source>
</evidence>
<sequence length="155" mass="16985">MASLPDDGKVQASSVEQKDQNLHNFSTSGVSIEEIARIRQQCKEESFWYRALPLSLGSMLVVQGLVANGTFKANPRSGALPKMALAGAMGFAVGTMSYIRTCQKKFESIGVQFCPGQKRHCPHTCKECKAKSEKSELETGKTGKIQDSHFVKRSD</sequence>
<keyword evidence="2" id="KW-0812">Transmembrane</keyword>
<dbReference type="CTD" id="132299"/>
<proteinExistence type="predicted"/>
<evidence type="ECO:0000313" key="6">
    <source>
        <dbReference type="RefSeq" id="XP_054846587.1"/>
    </source>
</evidence>
<dbReference type="RefSeq" id="XP_054846587.1">
    <property type="nucleotide sequence ID" value="XM_054990612.1"/>
</dbReference>
<organism evidence="4 5">
    <name type="scientific">Eublepharis macularius</name>
    <name type="common">Leopard gecko</name>
    <name type="synonym">Cyrtodactylus macularius</name>
    <dbReference type="NCBI Taxonomy" id="481883"/>
    <lineage>
        <taxon>Eukaryota</taxon>
        <taxon>Metazoa</taxon>
        <taxon>Chordata</taxon>
        <taxon>Craniata</taxon>
        <taxon>Vertebrata</taxon>
        <taxon>Euteleostomi</taxon>
        <taxon>Lepidosauria</taxon>
        <taxon>Squamata</taxon>
        <taxon>Bifurcata</taxon>
        <taxon>Gekkota</taxon>
        <taxon>Eublepharidae</taxon>
        <taxon>Eublepharinae</taxon>
        <taxon>Eublepharis</taxon>
    </lineage>
</organism>
<dbReference type="RefSeq" id="XP_054846585.1">
    <property type="nucleotide sequence ID" value="XM_054990610.1"/>
</dbReference>
<keyword evidence="2" id="KW-0472">Membrane</keyword>
<dbReference type="PANTHER" id="PTHR13336:SF2">
    <property type="entry name" value="OCIA DOMAIN-CONTAINING PROTEIN 2"/>
    <property type="match status" value="1"/>
</dbReference>
<feature type="region of interest" description="Disordered" evidence="1">
    <location>
        <begin position="134"/>
        <end position="155"/>
    </location>
</feature>
<feature type="domain" description="OCIA" evidence="3">
    <location>
        <begin position="33"/>
        <end position="110"/>
    </location>
</feature>
<evidence type="ECO:0000313" key="5">
    <source>
        <dbReference type="RefSeq" id="XP_054846585.1"/>
    </source>
</evidence>
<keyword evidence="4" id="KW-1185">Reference proteome</keyword>
<evidence type="ECO:0000259" key="3">
    <source>
        <dbReference type="Pfam" id="PF07051"/>
    </source>
</evidence>
<dbReference type="AlphaFoldDB" id="A0AA97JYH1"/>
<dbReference type="PANTHER" id="PTHR13336">
    <property type="entry name" value="OVARIAN CARCINOMA IMMUNOREACTIVE ANTIGEN"/>
    <property type="match status" value="1"/>
</dbReference>
<dbReference type="InterPro" id="IPR009764">
    <property type="entry name" value="OCIA_dom"/>
</dbReference>
<dbReference type="Pfam" id="PF07051">
    <property type="entry name" value="OCIA"/>
    <property type="match status" value="1"/>
</dbReference>
<dbReference type="GeneID" id="129337108"/>
<reference evidence="5 6" key="1">
    <citation type="submission" date="2025-04" db="UniProtKB">
        <authorList>
            <consortium name="RefSeq"/>
        </authorList>
    </citation>
    <scope>IDENTIFICATION</scope>
    <source>
        <tissue evidence="5 6">Blood</tissue>
    </source>
</reference>